<evidence type="ECO:0000256" key="3">
    <source>
        <dbReference type="ARBA" id="ARBA00023125"/>
    </source>
</evidence>
<dbReference type="SUPFAM" id="SSF57959">
    <property type="entry name" value="Leucine zipper domain"/>
    <property type="match status" value="1"/>
</dbReference>
<protein>
    <recommendedName>
        <fullName evidence="7">BZIP domain-containing protein</fullName>
    </recommendedName>
</protein>
<evidence type="ECO:0000256" key="2">
    <source>
        <dbReference type="ARBA" id="ARBA00023015"/>
    </source>
</evidence>
<evidence type="ECO:0000313" key="9">
    <source>
        <dbReference type="Proteomes" id="UP000613177"/>
    </source>
</evidence>
<gene>
    <name evidence="8" type="ORF">INT48_007792</name>
</gene>
<dbReference type="GO" id="GO:0000977">
    <property type="term" value="F:RNA polymerase II transcription regulatory region sequence-specific DNA binding"/>
    <property type="evidence" value="ECO:0007669"/>
    <property type="project" value="TreeGrafter"/>
</dbReference>
<dbReference type="InterPro" id="IPR004827">
    <property type="entry name" value="bZIP"/>
</dbReference>
<dbReference type="InterPro" id="IPR046347">
    <property type="entry name" value="bZIP_sf"/>
</dbReference>
<dbReference type="GO" id="GO:0001228">
    <property type="term" value="F:DNA-binding transcription activator activity, RNA polymerase II-specific"/>
    <property type="evidence" value="ECO:0007669"/>
    <property type="project" value="TreeGrafter"/>
</dbReference>
<feature type="compositionally biased region" description="Low complexity" evidence="6">
    <location>
        <begin position="60"/>
        <end position="91"/>
    </location>
</feature>
<dbReference type="PROSITE" id="PS00036">
    <property type="entry name" value="BZIP_BASIC"/>
    <property type="match status" value="1"/>
</dbReference>
<dbReference type="Pfam" id="PF07716">
    <property type="entry name" value="bZIP_2"/>
    <property type="match status" value="1"/>
</dbReference>
<evidence type="ECO:0000259" key="7">
    <source>
        <dbReference type="PROSITE" id="PS50217"/>
    </source>
</evidence>
<feature type="compositionally biased region" description="Basic and acidic residues" evidence="6">
    <location>
        <begin position="285"/>
        <end position="294"/>
    </location>
</feature>
<feature type="compositionally biased region" description="Polar residues" evidence="6">
    <location>
        <begin position="92"/>
        <end position="108"/>
    </location>
</feature>
<dbReference type="GO" id="GO:0005634">
    <property type="term" value="C:nucleus"/>
    <property type="evidence" value="ECO:0007669"/>
    <property type="project" value="UniProtKB-SubCell"/>
</dbReference>
<dbReference type="PROSITE" id="PS50217">
    <property type="entry name" value="BZIP"/>
    <property type="match status" value="1"/>
</dbReference>
<feature type="domain" description="BZIP" evidence="7">
    <location>
        <begin position="136"/>
        <end position="188"/>
    </location>
</feature>
<keyword evidence="5" id="KW-0539">Nucleus</keyword>
<keyword evidence="2" id="KW-0805">Transcription regulation</keyword>
<evidence type="ECO:0000256" key="5">
    <source>
        <dbReference type="ARBA" id="ARBA00023242"/>
    </source>
</evidence>
<reference evidence="8" key="1">
    <citation type="submission" date="2021-01" db="EMBL/GenBank/DDBJ databases">
        <title>Metabolic potential, ecology and presence of endohyphal bacteria is reflected in genomic diversity of Mucoromycotina.</title>
        <authorList>
            <person name="Muszewska A."/>
            <person name="Okrasinska A."/>
            <person name="Steczkiewicz K."/>
            <person name="Drgas O."/>
            <person name="Orlowska M."/>
            <person name="Perlinska-Lenart U."/>
            <person name="Aleksandrzak-Piekarczyk T."/>
            <person name="Szatraj K."/>
            <person name="Zielenkiewicz U."/>
            <person name="Pilsyk S."/>
            <person name="Malc E."/>
            <person name="Mieczkowski P."/>
            <person name="Kruszewska J.S."/>
            <person name="Biernat P."/>
            <person name="Pawlowska J."/>
        </authorList>
    </citation>
    <scope>NUCLEOTIDE SEQUENCE</scope>
    <source>
        <strain evidence="8">WA0000018081</strain>
    </source>
</reference>
<dbReference type="PANTHER" id="PTHR13044:SF14">
    <property type="entry name" value="CRYPTOCEPHAL, ISOFORM A"/>
    <property type="match status" value="1"/>
</dbReference>
<accession>A0A8H7VVC7</accession>
<keyword evidence="9" id="KW-1185">Reference proteome</keyword>
<dbReference type="PANTHER" id="PTHR13044">
    <property type="entry name" value="ACTIVATING TRANSCRIPTION FACTOR ATF 4/5"/>
    <property type="match status" value="1"/>
</dbReference>
<keyword evidence="4" id="KW-0804">Transcription</keyword>
<feature type="compositionally biased region" description="Basic and acidic residues" evidence="6">
    <location>
        <begin position="109"/>
        <end position="129"/>
    </location>
</feature>
<keyword evidence="3" id="KW-0238">DNA-binding</keyword>
<feature type="compositionally biased region" description="Polar residues" evidence="6">
    <location>
        <begin position="1"/>
        <end position="10"/>
    </location>
</feature>
<comment type="caution">
    <text evidence="8">The sequence shown here is derived from an EMBL/GenBank/DDBJ whole genome shotgun (WGS) entry which is preliminary data.</text>
</comment>
<evidence type="ECO:0000256" key="4">
    <source>
        <dbReference type="ARBA" id="ARBA00023163"/>
    </source>
</evidence>
<dbReference type="CDD" id="cd14705">
    <property type="entry name" value="bZIP_Zip1"/>
    <property type="match status" value="1"/>
</dbReference>
<feature type="compositionally biased region" description="Polar residues" evidence="6">
    <location>
        <begin position="193"/>
        <end position="208"/>
    </location>
</feature>
<sequence>MFTSRSQPPTTLMPASPPSSGYDKHSSLSILPKPLNSEFYSQKERPELLSPPQNYYGNNSTSTRATTTSSSSSFSSSSAPHTPYSSSSTAPDQNTLWALFSQFQQQQKKNGDPYGSHRVEERRGSDSNDGRVLSSEEVLAEKRRRNAGASARFRDRRKQRERELQDKCNELEQRSKEFENALRRVEPEHPLLSKQSVTVDYSNRSNTSSPPPMHEDNNTLFDRVGQLEHLMTRFRQEKETDVQKLDELEKENKYLKSLLIPVSLPQNNRRSHVENTLNKRIRLSHSRDSSDIEN</sequence>
<feature type="region of interest" description="Disordered" evidence="6">
    <location>
        <begin position="186"/>
        <end position="218"/>
    </location>
</feature>
<evidence type="ECO:0000256" key="6">
    <source>
        <dbReference type="SAM" id="MobiDB-lite"/>
    </source>
</evidence>
<dbReference type="EMBL" id="JAEPRE010000430">
    <property type="protein sequence ID" value="KAG2228519.1"/>
    <property type="molecule type" value="Genomic_DNA"/>
</dbReference>
<dbReference type="AlphaFoldDB" id="A0A8H7VVC7"/>
<name>A0A8H7VVC7_9FUNG</name>
<dbReference type="Proteomes" id="UP000613177">
    <property type="component" value="Unassembled WGS sequence"/>
</dbReference>
<proteinExistence type="predicted"/>
<evidence type="ECO:0000313" key="8">
    <source>
        <dbReference type="EMBL" id="KAG2228519.1"/>
    </source>
</evidence>
<organism evidence="8 9">
    <name type="scientific">Thamnidium elegans</name>
    <dbReference type="NCBI Taxonomy" id="101142"/>
    <lineage>
        <taxon>Eukaryota</taxon>
        <taxon>Fungi</taxon>
        <taxon>Fungi incertae sedis</taxon>
        <taxon>Mucoromycota</taxon>
        <taxon>Mucoromycotina</taxon>
        <taxon>Mucoromycetes</taxon>
        <taxon>Mucorales</taxon>
        <taxon>Mucorineae</taxon>
        <taxon>Mucoraceae</taxon>
        <taxon>Thamnidium</taxon>
    </lineage>
</organism>
<dbReference type="Gene3D" id="1.20.5.170">
    <property type="match status" value="1"/>
</dbReference>
<evidence type="ECO:0000256" key="1">
    <source>
        <dbReference type="ARBA" id="ARBA00004123"/>
    </source>
</evidence>
<feature type="region of interest" description="Disordered" evidence="6">
    <location>
        <begin position="1"/>
        <end position="160"/>
    </location>
</feature>
<comment type="subcellular location">
    <subcellularLocation>
        <location evidence="1">Nucleus</location>
    </subcellularLocation>
</comment>
<feature type="region of interest" description="Disordered" evidence="6">
    <location>
        <begin position="270"/>
        <end position="294"/>
    </location>
</feature>